<reference evidence="2" key="1">
    <citation type="submission" date="2020-09" db="EMBL/GenBank/DDBJ databases">
        <title>Draft Genome Sequence of Paenibacillus sp. WST5.</title>
        <authorList>
            <person name="Bao Z."/>
        </authorList>
    </citation>
    <scope>NUCLEOTIDE SEQUENCE</scope>
    <source>
        <strain evidence="2">WST5</strain>
    </source>
</reference>
<evidence type="ECO:0000256" key="1">
    <source>
        <dbReference type="SAM" id="Phobius"/>
    </source>
</evidence>
<dbReference type="AlphaFoldDB" id="A0A926KQ11"/>
<sequence>MFTGALRIAVTVILIMSLVGCGNMNNRTTDDQTYKAKSYPSDGLLGATSVNPNDPLNPTYHHYEDDSNLMKAVLAQLPGIDTSSITINGPVARVKVKPKPDLTDAQVDELRSQVQMALDTNMPRYDVRVRMIR</sequence>
<keyword evidence="1" id="KW-0812">Transmembrane</keyword>
<keyword evidence="1" id="KW-1133">Transmembrane helix</keyword>
<dbReference type="PROSITE" id="PS51257">
    <property type="entry name" value="PROKAR_LIPOPROTEIN"/>
    <property type="match status" value="1"/>
</dbReference>
<gene>
    <name evidence="2" type="ORF">ICC18_17570</name>
</gene>
<organism evidence="2 3">
    <name type="scientific">Paenibacillus sedimenti</name>
    <dbReference type="NCBI Taxonomy" id="2770274"/>
    <lineage>
        <taxon>Bacteria</taxon>
        <taxon>Bacillati</taxon>
        <taxon>Bacillota</taxon>
        <taxon>Bacilli</taxon>
        <taxon>Bacillales</taxon>
        <taxon>Paenibacillaceae</taxon>
        <taxon>Paenibacillus</taxon>
    </lineage>
</organism>
<evidence type="ECO:0000313" key="3">
    <source>
        <dbReference type="Proteomes" id="UP000650466"/>
    </source>
</evidence>
<dbReference type="Proteomes" id="UP000650466">
    <property type="component" value="Unassembled WGS sequence"/>
</dbReference>
<comment type="caution">
    <text evidence="2">The sequence shown here is derived from an EMBL/GenBank/DDBJ whole genome shotgun (WGS) entry which is preliminary data.</text>
</comment>
<dbReference type="RefSeq" id="WP_188175735.1">
    <property type="nucleotide sequence ID" value="NZ_JACVVD010000006.1"/>
</dbReference>
<name>A0A926KQ11_9BACL</name>
<proteinExistence type="predicted"/>
<accession>A0A926KQ11</accession>
<evidence type="ECO:0000313" key="2">
    <source>
        <dbReference type="EMBL" id="MBD0381932.1"/>
    </source>
</evidence>
<protein>
    <recommendedName>
        <fullName evidence="4">Sporulation protein</fullName>
    </recommendedName>
</protein>
<feature type="transmembrane region" description="Helical" evidence="1">
    <location>
        <begin position="6"/>
        <end position="25"/>
    </location>
</feature>
<keyword evidence="1" id="KW-0472">Membrane</keyword>
<keyword evidence="3" id="KW-1185">Reference proteome</keyword>
<dbReference type="EMBL" id="JACVVD010000006">
    <property type="protein sequence ID" value="MBD0381932.1"/>
    <property type="molecule type" value="Genomic_DNA"/>
</dbReference>
<evidence type="ECO:0008006" key="4">
    <source>
        <dbReference type="Google" id="ProtNLM"/>
    </source>
</evidence>